<keyword evidence="6" id="KW-1185">Reference proteome</keyword>
<dbReference type="NCBIfam" id="TIGR00053">
    <property type="entry name" value="YafQ family addiction module toxin"/>
    <property type="match status" value="1"/>
</dbReference>
<dbReference type="GO" id="GO:0006402">
    <property type="term" value="P:mRNA catabolic process"/>
    <property type="evidence" value="ECO:0007669"/>
    <property type="project" value="TreeGrafter"/>
</dbReference>
<name>A0A0F5EVG4_AVIPA</name>
<dbReference type="SUPFAM" id="SSF143011">
    <property type="entry name" value="RelE-like"/>
    <property type="match status" value="1"/>
</dbReference>
<gene>
    <name evidence="4" type="ORF">EIG79_00485</name>
    <name evidence="3" type="ORF">M5S25_05595</name>
</gene>
<organism evidence="4 5">
    <name type="scientific">Avibacterium paragallinarum</name>
    <name type="common">Haemophilus gallinarum</name>
    <dbReference type="NCBI Taxonomy" id="728"/>
    <lineage>
        <taxon>Bacteria</taxon>
        <taxon>Pseudomonadati</taxon>
        <taxon>Pseudomonadota</taxon>
        <taxon>Gammaproteobacteria</taxon>
        <taxon>Pasteurellales</taxon>
        <taxon>Pasteurellaceae</taxon>
        <taxon>Avibacterium</taxon>
    </lineage>
</organism>
<dbReference type="RefSeq" id="WP_046098944.1">
    <property type="nucleotide sequence ID" value="NZ_JACEWB010000009.1"/>
</dbReference>
<dbReference type="OrthoDB" id="7030467at2"/>
<dbReference type="GO" id="GO:0004521">
    <property type="term" value="F:RNA endonuclease activity"/>
    <property type="evidence" value="ECO:0007669"/>
    <property type="project" value="TreeGrafter"/>
</dbReference>
<accession>A0A0F5EVG4</accession>
<evidence type="ECO:0000313" key="5">
    <source>
        <dbReference type="Proteomes" id="UP000294229"/>
    </source>
</evidence>
<sequence length="98" mass="11464">MNQPLPIKEIEMAKEFKRDLVQLAKKAPHLFVHPRYLEVMHCLTNGLALPAEYKNHPLKNNLKGYMDCHILNDLVLIYKIEQQCLKLVRLNTHSEVFA</sequence>
<feature type="active site" description="Proton donor" evidence="2">
    <location>
        <position position="93"/>
    </location>
</feature>
<evidence type="ECO:0000256" key="2">
    <source>
        <dbReference type="PIRSR" id="PIRSR006156-1"/>
    </source>
</evidence>
<keyword evidence="1" id="KW-1277">Toxin-antitoxin system</keyword>
<evidence type="ECO:0000256" key="1">
    <source>
        <dbReference type="ARBA" id="ARBA00022649"/>
    </source>
</evidence>
<dbReference type="InterPro" id="IPR004386">
    <property type="entry name" value="Toxin_YafQ-like"/>
</dbReference>
<protein>
    <submittedName>
        <fullName evidence="4">Type II toxin-antitoxin system mRNA interferase toxin, RelE/StbE family</fullName>
    </submittedName>
</protein>
<dbReference type="Proteomes" id="UP001352533">
    <property type="component" value="Unassembled WGS sequence"/>
</dbReference>
<dbReference type="Proteomes" id="UP000294229">
    <property type="component" value="Unassembled WGS sequence"/>
</dbReference>
<comment type="caution">
    <text evidence="4">The sequence shown here is derived from an EMBL/GenBank/DDBJ whole genome shotgun (WGS) entry which is preliminary data.</text>
</comment>
<dbReference type="EMBL" id="RQXS01000001">
    <property type="protein sequence ID" value="RZN61553.1"/>
    <property type="molecule type" value="Genomic_DNA"/>
</dbReference>
<dbReference type="InterPro" id="IPR035093">
    <property type="entry name" value="RelE/ParE_toxin_dom_sf"/>
</dbReference>
<dbReference type="eggNOG" id="COG3041">
    <property type="taxonomic scope" value="Bacteria"/>
</dbReference>
<dbReference type="PANTHER" id="PTHR40588">
    <property type="entry name" value="MRNA INTERFERASE TOXIN YAFQ"/>
    <property type="match status" value="1"/>
</dbReference>
<dbReference type="Pfam" id="PF15738">
    <property type="entry name" value="YafQ_toxin"/>
    <property type="match status" value="1"/>
</dbReference>
<dbReference type="STRING" id="728.VY92_08390"/>
<dbReference type="PIRSF" id="PIRSF006156">
    <property type="entry name" value="YafQ"/>
    <property type="match status" value="1"/>
</dbReference>
<dbReference type="AlphaFoldDB" id="A0A0F5EVG4"/>
<dbReference type="NCBIfam" id="TIGR02385">
    <property type="entry name" value="RelE_StbE"/>
    <property type="match status" value="1"/>
</dbReference>
<reference evidence="4 5" key="1">
    <citation type="submission" date="2018-11" db="EMBL/GenBank/DDBJ databases">
        <title>Sequencing Av. paragallinarum serogroups.</title>
        <authorList>
            <person name="Hellmuth J.E."/>
            <person name="Boucher C.E."/>
            <person name="Cason E.D."/>
        </authorList>
    </citation>
    <scope>NUCLEOTIDE SEQUENCE [LARGE SCALE GENOMIC DNA]</scope>
    <source>
        <strain evidence="4 5">SA-3</strain>
    </source>
</reference>
<evidence type="ECO:0000313" key="4">
    <source>
        <dbReference type="EMBL" id="RZN61553.1"/>
    </source>
</evidence>
<evidence type="ECO:0000313" key="6">
    <source>
        <dbReference type="Proteomes" id="UP001352533"/>
    </source>
</evidence>
<dbReference type="Gene3D" id="3.30.2310.20">
    <property type="entry name" value="RelE-like"/>
    <property type="match status" value="1"/>
</dbReference>
<dbReference type="GO" id="GO:0006415">
    <property type="term" value="P:translational termination"/>
    <property type="evidence" value="ECO:0007669"/>
    <property type="project" value="TreeGrafter"/>
</dbReference>
<reference evidence="3 6" key="2">
    <citation type="journal article" date="2022" name="Front. Microbiol.">
        <title>Commensal bacteria contribute to the growth of multidrug-resistant Avibacterium paragallinarum in chickens.</title>
        <authorList>
            <person name="Zhu J."/>
            <person name="Chen Y."/>
            <person name="Wu Y."/>
            <person name="Wang Y."/>
            <person name="Zhu K."/>
        </authorList>
    </citation>
    <scope>NUCLEOTIDE SEQUENCE [LARGE SCALE GENOMIC DNA]</scope>
    <source>
        <strain evidence="3 6">AV12</strain>
    </source>
</reference>
<reference evidence="3" key="3">
    <citation type="submission" date="2022-05" db="EMBL/GenBank/DDBJ databases">
        <authorList>
            <person name="Chen Y."/>
            <person name="Zhu J."/>
            <person name="Zhu K."/>
        </authorList>
    </citation>
    <scope>NUCLEOTIDE SEQUENCE</scope>
    <source>
        <strain evidence="3">AV12</strain>
    </source>
</reference>
<dbReference type="InterPro" id="IPR007712">
    <property type="entry name" value="RelE/ParE_toxin"/>
</dbReference>
<dbReference type="PANTHER" id="PTHR40588:SF1">
    <property type="entry name" value="MRNA INTERFERASE TOXIN YAFQ"/>
    <property type="match status" value="1"/>
</dbReference>
<proteinExistence type="predicted"/>
<evidence type="ECO:0000313" key="3">
    <source>
        <dbReference type="EMBL" id="MEE6112672.1"/>
    </source>
</evidence>
<dbReference type="EMBL" id="JAMDKS010000009">
    <property type="protein sequence ID" value="MEE6112672.1"/>
    <property type="molecule type" value="Genomic_DNA"/>
</dbReference>